<reference evidence="1 2" key="1">
    <citation type="journal article" date="2019" name="Sci. Rep.">
        <title>Orb-weaving spider Araneus ventricosus genome elucidates the spidroin gene catalogue.</title>
        <authorList>
            <person name="Kono N."/>
            <person name="Nakamura H."/>
            <person name="Ohtoshi R."/>
            <person name="Moran D.A.P."/>
            <person name="Shinohara A."/>
            <person name="Yoshida Y."/>
            <person name="Fujiwara M."/>
            <person name="Mori M."/>
            <person name="Tomita M."/>
            <person name="Arakawa K."/>
        </authorList>
    </citation>
    <scope>NUCLEOTIDE SEQUENCE [LARGE SCALE GENOMIC DNA]</scope>
</reference>
<organism evidence="1 2">
    <name type="scientific">Araneus ventricosus</name>
    <name type="common">Orbweaver spider</name>
    <name type="synonym">Epeira ventricosa</name>
    <dbReference type="NCBI Taxonomy" id="182803"/>
    <lineage>
        <taxon>Eukaryota</taxon>
        <taxon>Metazoa</taxon>
        <taxon>Ecdysozoa</taxon>
        <taxon>Arthropoda</taxon>
        <taxon>Chelicerata</taxon>
        <taxon>Arachnida</taxon>
        <taxon>Araneae</taxon>
        <taxon>Araneomorphae</taxon>
        <taxon>Entelegynae</taxon>
        <taxon>Araneoidea</taxon>
        <taxon>Araneidae</taxon>
        <taxon>Araneus</taxon>
    </lineage>
</organism>
<dbReference type="Proteomes" id="UP000499080">
    <property type="component" value="Unassembled WGS sequence"/>
</dbReference>
<evidence type="ECO:0000313" key="2">
    <source>
        <dbReference type="Proteomes" id="UP000499080"/>
    </source>
</evidence>
<proteinExistence type="predicted"/>
<name>A0A4Y1ZVQ0_ARAVE</name>
<dbReference type="EMBL" id="BGPR01078482">
    <property type="protein sequence ID" value="GBL70638.1"/>
    <property type="molecule type" value="Genomic_DNA"/>
</dbReference>
<accession>A0A4Y1ZVQ0</accession>
<evidence type="ECO:0000313" key="1">
    <source>
        <dbReference type="EMBL" id="GBL70638.1"/>
    </source>
</evidence>
<keyword evidence="2" id="KW-1185">Reference proteome</keyword>
<gene>
    <name evidence="1" type="ORF">AVEN_258892_1</name>
</gene>
<sequence>MRQLHAKSYVVGQISSHWCDARNGYQLSCRRLHLPRFNITRYVPNNNFPRVASKWDVNITGVQKVSSICLPPDDKWDVNTTADQRVSYNCSPTDDKWDVNTTGIPKVSYTCSPIG</sequence>
<dbReference type="AlphaFoldDB" id="A0A4Y1ZVQ0"/>
<comment type="caution">
    <text evidence="1">The sequence shown here is derived from an EMBL/GenBank/DDBJ whole genome shotgun (WGS) entry which is preliminary data.</text>
</comment>
<protein>
    <submittedName>
        <fullName evidence="1">Uncharacterized protein</fullName>
    </submittedName>
</protein>